<dbReference type="GO" id="GO:0000976">
    <property type="term" value="F:transcription cis-regulatory region binding"/>
    <property type="evidence" value="ECO:0007669"/>
    <property type="project" value="TreeGrafter"/>
</dbReference>
<evidence type="ECO:0000313" key="4">
    <source>
        <dbReference type="EMBL" id="CAA9553731.1"/>
    </source>
</evidence>
<protein>
    <recommendedName>
        <fullName evidence="3">HTH tetR-type domain-containing protein</fullName>
    </recommendedName>
</protein>
<name>A0A6J4UQJ3_9BACT</name>
<dbReference type="EMBL" id="CADCWK010000104">
    <property type="protein sequence ID" value="CAA9553731.1"/>
    <property type="molecule type" value="Genomic_DNA"/>
</dbReference>
<dbReference type="InterPro" id="IPR036271">
    <property type="entry name" value="Tet_transcr_reg_TetR-rel_C_sf"/>
</dbReference>
<organism evidence="4">
    <name type="scientific">uncultured Thermomicrobiales bacterium</name>
    <dbReference type="NCBI Taxonomy" id="1645740"/>
    <lineage>
        <taxon>Bacteria</taxon>
        <taxon>Pseudomonadati</taxon>
        <taxon>Thermomicrobiota</taxon>
        <taxon>Thermomicrobia</taxon>
        <taxon>Thermomicrobiales</taxon>
        <taxon>environmental samples</taxon>
    </lineage>
</organism>
<dbReference type="PANTHER" id="PTHR30055:SF184">
    <property type="entry name" value="HTH-TYPE TRANSCRIPTIONAL REGULATOR ETHR"/>
    <property type="match status" value="1"/>
</dbReference>
<keyword evidence="1 2" id="KW-0238">DNA-binding</keyword>
<dbReference type="SUPFAM" id="SSF48498">
    <property type="entry name" value="Tetracyclin repressor-like, C-terminal domain"/>
    <property type="match status" value="1"/>
</dbReference>
<dbReference type="Pfam" id="PF00440">
    <property type="entry name" value="TetR_N"/>
    <property type="match status" value="1"/>
</dbReference>
<reference evidence="4" key="1">
    <citation type="submission" date="2020-02" db="EMBL/GenBank/DDBJ databases">
        <authorList>
            <person name="Meier V. D."/>
        </authorList>
    </citation>
    <scope>NUCLEOTIDE SEQUENCE</scope>
    <source>
        <strain evidence="4">AVDCRST_MAG33</strain>
    </source>
</reference>
<dbReference type="InterPro" id="IPR009057">
    <property type="entry name" value="Homeodomain-like_sf"/>
</dbReference>
<feature type="DNA-binding region" description="H-T-H motif" evidence="2">
    <location>
        <begin position="37"/>
        <end position="56"/>
    </location>
</feature>
<evidence type="ECO:0000256" key="2">
    <source>
        <dbReference type="PROSITE-ProRule" id="PRU00335"/>
    </source>
</evidence>
<dbReference type="PANTHER" id="PTHR30055">
    <property type="entry name" value="HTH-TYPE TRANSCRIPTIONAL REGULATOR RUTR"/>
    <property type="match status" value="1"/>
</dbReference>
<accession>A0A6J4UQJ3</accession>
<dbReference type="Gene3D" id="1.10.357.10">
    <property type="entry name" value="Tetracycline Repressor, domain 2"/>
    <property type="match status" value="1"/>
</dbReference>
<dbReference type="Pfam" id="PF21313">
    <property type="entry name" value="EthR_C"/>
    <property type="match status" value="1"/>
</dbReference>
<proteinExistence type="predicted"/>
<feature type="domain" description="HTH tetR-type" evidence="3">
    <location>
        <begin position="14"/>
        <end position="74"/>
    </location>
</feature>
<dbReference type="SUPFAM" id="SSF46689">
    <property type="entry name" value="Homeodomain-like"/>
    <property type="match status" value="1"/>
</dbReference>
<dbReference type="AlphaFoldDB" id="A0A6J4UQJ3"/>
<dbReference type="InterPro" id="IPR049397">
    <property type="entry name" value="EthR_C"/>
</dbReference>
<dbReference type="InterPro" id="IPR050109">
    <property type="entry name" value="HTH-type_TetR-like_transc_reg"/>
</dbReference>
<dbReference type="GO" id="GO:0003700">
    <property type="term" value="F:DNA-binding transcription factor activity"/>
    <property type="evidence" value="ECO:0007669"/>
    <property type="project" value="TreeGrafter"/>
</dbReference>
<gene>
    <name evidence="4" type="ORF">AVDCRST_MAG33-1105</name>
</gene>
<dbReference type="PROSITE" id="PS50977">
    <property type="entry name" value="HTH_TETR_2"/>
    <property type="match status" value="1"/>
</dbReference>
<dbReference type="InterPro" id="IPR001647">
    <property type="entry name" value="HTH_TetR"/>
</dbReference>
<evidence type="ECO:0000259" key="3">
    <source>
        <dbReference type="PROSITE" id="PS50977"/>
    </source>
</evidence>
<evidence type="ECO:0000256" key="1">
    <source>
        <dbReference type="ARBA" id="ARBA00023125"/>
    </source>
</evidence>
<dbReference type="Gene3D" id="1.10.10.60">
    <property type="entry name" value="Homeodomain-like"/>
    <property type="match status" value="1"/>
</dbReference>
<sequence>MSTGRPPRRRRSPREAEDEILRAAEVFLAERPFAELTVDEVMARTGLSRSAFYVYFRDRHGLATRILEHIGAGLFEIDRGWLESTEGDSRQLVRETLAAGTRFFAERGPLLRAIADAAASDPEVERLYRTGLLGQFAQAIAGRIERGSAIGEMLPVPDAAAVAQALVLMTERYLLDTVGRDPTADSGPVVEALALIWTRTLYGHD</sequence>